<dbReference type="Proteomes" id="UP001374535">
    <property type="component" value="Chromosome 4"/>
</dbReference>
<proteinExistence type="predicted"/>
<evidence type="ECO:0000313" key="1">
    <source>
        <dbReference type="EMBL" id="WVZ13529.1"/>
    </source>
</evidence>
<dbReference type="EMBL" id="CP144697">
    <property type="protein sequence ID" value="WVZ13529.1"/>
    <property type="molecule type" value="Genomic_DNA"/>
</dbReference>
<sequence length="120" mass="12904">MACELLDSLCISDKNSANFRRRQITELNRVNRSFYNYIVEPKPCLERTGRGVLGFGEGAGEGGVEVLDDPDFPIRVSGRDPEDLGRALMLVADAEGALLVRIRVGRGFGLEVGGSFGSGG</sequence>
<organism evidence="1 2">
    <name type="scientific">Vigna mungo</name>
    <name type="common">Black gram</name>
    <name type="synonym">Phaseolus mungo</name>
    <dbReference type="NCBI Taxonomy" id="3915"/>
    <lineage>
        <taxon>Eukaryota</taxon>
        <taxon>Viridiplantae</taxon>
        <taxon>Streptophyta</taxon>
        <taxon>Embryophyta</taxon>
        <taxon>Tracheophyta</taxon>
        <taxon>Spermatophyta</taxon>
        <taxon>Magnoliopsida</taxon>
        <taxon>eudicotyledons</taxon>
        <taxon>Gunneridae</taxon>
        <taxon>Pentapetalae</taxon>
        <taxon>rosids</taxon>
        <taxon>fabids</taxon>
        <taxon>Fabales</taxon>
        <taxon>Fabaceae</taxon>
        <taxon>Papilionoideae</taxon>
        <taxon>50 kb inversion clade</taxon>
        <taxon>NPAAA clade</taxon>
        <taxon>indigoferoid/millettioid clade</taxon>
        <taxon>Phaseoleae</taxon>
        <taxon>Vigna</taxon>
    </lineage>
</organism>
<keyword evidence="2" id="KW-1185">Reference proteome</keyword>
<dbReference type="AlphaFoldDB" id="A0AAQ3NNE1"/>
<protein>
    <submittedName>
        <fullName evidence="1">Uncharacterized protein</fullName>
    </submittedName>
</protein>
<name>A0AAQ3NNE1_VIGMU</name>
<evidence type="ECO:0000313" key="2">
    <source>
        <dbReference type="Proteomes" id="UP001374535"/>
    </source>
</evidence>
<gene>
    <name evidence="1" type="ORF">V8G54_011095</name>
</gene>
<accession>A0AAQ3NNE1</accession>
<reference evidence="1 2" key="1">
    <citation type="journal article" date="2023" name="Life. Sci Alliance">
        <title>Evolutionary insights into 3D genome organization and epigenetic landscape of Vigna mungo.</title>
        <authorList>
            <person name="Junaid A."/>
            <person name="Singh B."/>
            <person name="Bhatia S."/>
        </authorList>
    </citation>
    <scope>NUCLEOTIDE SEQUENCE [LARGE SCALE GENOMIC DNA]</scope>
    <source>
        <strain evidence="1">Urdbean</strain>
    </source>
</reference>